<dbReference type="InterPro" id="IPR001878">
    <property type="entry name" value="Znf_CCHC"/>
</dbReference>
<evidence type="ECO:0000313" key="3">
    <source>
        <dbReference type="Proteomes" id="UP000257109"/>
    </source>
</evidence>
<gene>
    <name evidence="2" type="ORF">CR513_35703</name>
</gene>
<dbReference type="GO" id="GO:0003676">
    <property type="term" value="F:nucleic acid binding"/>
    <property type="evidence" value="ECO:0007669"/>
    <property type="project" value="InterPro"/>
</dbReference>
<accession>A0A371FYL7</accession>
<evidence type="ECO:0000313" key="2">
    <source>
        <dbReference type="EMBL" id="RDX83382.1"/>
    </source>
</evidence>
<dbReference type="GO" id="GO:0008270">
    <property type="term" value="F:zinc ion binding"/>
    <property type="evidence" value="ECO:0007669"/>
    <property type="project" value="InterPro"/>
</dbReference>
<comment type="caution">
    <text evidence="2">The sequence shown here is derived from an EMBL/GenBank/DDBJ whole genome shotgun (WGS) entry which is preliminary data.</text>
</comment>
<feature type="domain" description="CCHC-type" evidence="1">
    <location>
        <begin position="19"/>
        <end position="35"/>
    </location>
</feature>
<proteinExistence type="predicted"/>
<dbReference type="EMBL" id="QJKJ01007375">
    <property type="protein sequence ID" value="RDX83382.1"/>
    <property type="molecule type" value="Genomic_DNA"/>
</dbReference>
<sequence>MEELLQKDSKYNKDKTQVVCYECKKREHFKSECPTLEKKKSKRKKPIFKKKKKKQIYSDDEYITFGGNQKGKKVRIDKIGKTHFPTIENALFFEGLKHNILSISQLCDNGHDVSFNKEKQVKGSFKSKNVVSTYRPLELLHIDWFGPTISASVSVKLYMLVVVDDYATPSRSREHPSPSQL</sequence>
<reference evidence="2" key="1">
    <citation type="submission" date="2018-05" db="EMBL/GenBank/DDBJ databases">
        <title>Draft genome of Mucuna pruriens seed.</title>
        <authorList>
            <person name="Nnadi N.E."/>
            <person name="Vos R."/>
            <person name="Hasami M.H."/>
            <person name="Devisetty U.K."/>
            <person name="Aguiy J.C."/>
        </authorList>
    </citation>
    <scope>NUCLEOTIDE SEQUENCE [LARGE SCALE GENOMIC DNA]</scope>
    <source>
        <strain evidence="2">JCA_2017</strain>
    </source>
</reference>
<dbReference type="Gene3D" id="4.10.60.10">
    <property type="entry name" value="Zinc finger, CCHC-type"/>
    <property type="match status" value="1"/>
</dbReference>
<dbReference type="OrthoDB" id="1932348at2759"/>
<dbReference type="Proteomes" id="UP000257109">
    <property type="component" value="Unassembled WGS sequence"/>
</dbReference>
<name>A0A371FYL7_MUCPR</name>
<feature type="non-terminal residue" evidence="2">
    <location>
        <position position="1"/>
    </location>
</feature>
<dbReference type="SMART" id="SM00343">
    <property type="entry name" value="ZnF_C2HC"/>
    <property type="match status" value="1"/>
</dbReference>
<keyword evidence="3" id="KW-1185">Reference proteome</keyword>
<evidence type="ECO:0000259" key="1">
    <source>
        <dbReference type="SMART" id="SM00343"/>
    </source>
</evidence>
<dbReference type="AlphaFoldDB" id="A0A371FYL7"/>
<protein>
    <recommendedName>
        <fullName evidence="1">CCHC-type domain-containing protein</fullName>
    </recommendedName>
</protein>
<dbReference type="InterPro" id="IPR036875">
    <property type="entry name" value="Znf_CCHC_sf"/>
</dbReference>
<dbReference type="SUPFAM" id="SSF57756">
    <property type="entry name" value="Retrovirus zinc finger-like domains"/>
    <property type="match status" value="1"/>
</dbReference>
<organism evidence="2 3">
    <name type="scientific">Mucuna pruriens</name>
    <name type="common">Velvet bean</name>
    <name type="synonym">Dolichos pruriens</name>
    <dbReference type="NCBI Taxonomy" id="157652"/>
    <lineage>
        <taxon>Eukaryota</taxon>
        <taxon>Viridiplantae</taxon>
        <taxon>Streptophyta</taxon>
        <taxon>Embryophyta</taxon>
        <taxon>Tracheophyta</taxon>
        <taxon>Spermatophyta</taxon>
        <taxon>Magnoliopsida</taxon>
        <taxon>eudicotyledons</taxon>
        <taxon>Gunneridae</taxon>
        <taxon>Pentapetalae</taxon>
        <taxon>rosids</taxon>
        <taxon>fabids</taxon>
        <taxon>Fabales</taxon>
        <taxon>Fabaceae</taxon>
        <taxon>Papilionoideae</taxon>
        <taxon>50 kb inversion clade</taxon>
        <taxon>NPAAA clade</taxon>
        <taxon>indigoferoid/millettioid clade</taxon>
        <taxon>Phaseoleae</taxon>
        <taxon>Mucuna</taxon>
    </lineage>
</organism>